<sequence>MPCTVELLPPTSAEVFQGLAEPRYLLSKKGRGRQVCTALTPRHGVVALALEPLMGPESRTKEQRRITPKLHCASAAKSQPAWAVPWTIQLTEPINEQKFTKRLQRAKQKNLNSLQPVLGITQHGHAGGHSNKGQSALTDRALLLLTVMRVILKNSVLPLPPEEDLLVGLTALETMWNLFNTGSSRDGAESVLSAWEASILWVQADT</sequence>
<name>A0ABQ9VZM8_SAGOE</name>
<reference evidence="1 2" key="1">
    <citation type="submission" date="2023-05" db="EMBL/GenBank/DDBJ databases">
        <title>B98-5 Cell Line De Novo Hybrid Assembly: An Optical Mapping Approach.</title>
        <authorList>
            <person name="Kananen K."/>
            <person name="Auerbach J.A."/>
            <person name="Kautto E."/>
            <person name="Blachly J.S."/>
        </authorList>
    </citation>
    <scope>NUCLEOTIDE SEQUENCE [LARGE SCALE GENOMIC DNA]</scope>
    <source>
        <strain evidence="1">B95-8</strain>
        <tissue evidence="1">Cell line</tissue>
    </source>
</reference>
<proteinExistence type="predicted"/>
<dbReference type="Proteomes" id="UP001266305">
    <property type="component" value="Unassembled WGS sequence"/>
</dbReference>
<evidence type="ECO:0000313" key="2">
    <source>
        <dbReference type="Proteomes" id="UP001266305"/>
    </source>
</evidence>
<dbReference type="EMBL" id="JASSZA010000004">
    <property type="protein sequence ID" value="KAK2114640.1"/>
    <property type="molecule type" value="Genomic_DNA"/>
</dbReference>
<accession>A0ABQ9VZM8</accession>
<protein>
    <submittedName>
        <fullName evidence="1">Uncharacterized protein</fullName>
    </submittedName>
</protein>
<evidence type="ECO:0000313" key="1">
    <source>
        <dbReference type="EMBL" id="KAK2114640.1"/>
    </source>
</evidence>
<comment type="caution">
    <text evidence="1">The sequence shown here is derived from an EMBL/GenBank/DDBJ whole genome shotgun (WGS) entry which is preliminary data.</text>
</comment>
<keyword evidence="2" id="KW-1185">Reference proteome</keyword>
<organism evidence="1 2">
    <name type="scientific">Saguinus oedipus</name>
    <name type="common">Cotton-top tamarin</name>
    <name type="synonym">Oedipomidas oedipus</name>
    <dbReference type="NCBI Taxonomy" id="9490"/>
    <lineage>
        <taxon>Eukaryota</taxon>
        <taxon>Metazoa</taxon>
        <taxon>Chordata</taxon>
        <taxon>Craniata</taxon>
        <taxon>Vertebrata</taxon>
        <taxon>Euteleostomi</taxon>
        <taxon>Mammalia</taxon>
        <taxon>Eutheria</taxon>
        <taxon>Euarchontoglires</taxon>
        <taxon>Primates</taxon>
        <taxon>Haplorrhini</taxon>
        <taxon>Platyrrhini</taxon>
        <taxon>Cebidae</taxon>
        <taxon>Callitrichinae</taxon>
        <taxon>Saguinus</taxon>
    </lineage>
</organism>
<gene>
    <name evidence="1" type="ORF">P7K49_008906</name>
</gene>